<organism evidence="13 14">
    <name type="scientific">Chiloscyllium punctatum</name>
    <name type="common">Brownbanded bambooshark</name>
    <name type="synonym">Hemiscyllium punctatum</name>
    <dbReference type="NCBI Taxonomy" id="137246"/>
    <lineage>
        <taxon>Eukaryota</taxon>
        <taxon>Metazoa</taxon>
        <taxon>Chordata</taxon>
        <taxon>Craniata</taxon>
        <taxon>Vertebrata</taxon>
        <taxon>Chondrichthyes</taxon>
        <taxon>Elasmobranchii</taxon>
        <taxon>Galeomorphii</taxon>
        <taxon>Galeoidea</taxon>
        <taxon>Orectolobiformes</taxon>
        <taxon>Hemiscylliidae</taxon>
        <taxon>Chiloscyllium</taxon>
    </lineage>
</organism>
<comment type="subcellular location">
    <subcellularLocation>
        <location evidence="1">Membrane</location>
        <topology evidence="1">Single-pass type I membrane protein</topology>
    </subcellularLocation>
</comment>
<dbReference type="Gene3D" id="2.60.40.10">
    <property type="entry name" value="Immunoglobulins"/>
    <property type="match status" value="1"/>
</dbReference>
<evidence type="ECO:0000256" key="8">
    <source>
        <dbReference type="ARBA" id="ARBA00023157"/>
    </source>
</evidence>
<feature type="chain" id="PRO_5019283625" description="Ig-like domain-containing protein" evidence="11">
    <location>
        <begin position="19"/>
        <end position="155"/>
    </location>
</feature>
<dbReference type="OrthoDB" id="6413693at2759"/>
<evidence type="ECO:0000256" key="3">
    <source>
        <dbReference type="ARBA" id="ARBA00022692"/>
    </source>
</evidence>
<dbReference type="InterPro" id="IPR013783">
    <property type="entry name" value="Ig-like_fold"/>
</dbReference>
<feature type="domain" description="Ig-like" evidence="12">
    <location>
        <begin position="6"/>
        <end position="113"/>
    </location>
</feature>
<keyword evidence="9" id="KW-0325">Glycoprotein</keyword>
<dbReference type="InterPro" id="IPR003599">
    <property type="entry name" value="Ig_sub"/>
</dbReference>
<evidence type="ECO:0000313" key="13">
    <source>
        <dbReference type="EMBL" id="GCC37519.1"/>
    </source>
</evidence>
<comment type="similarity">
    <text evidence="2">Belongs to the immunoglobulin superfamily.</text>
</comment>
<dbReference type="GO" id="GO:0005886">
    <property type="term" value="C:plasma membrane"/>
    <property type="evidence" value="ECO:0007669"/>
    <property type="project" value="TreeGrafter"/>
</dbReference>
<gene>
    <name evidence="13" type="ORF">chiPu_0016023</name>
</gene>
<keyword evidence="5" id="KW-0677">Repeat</keyword>
<dbReference type="OMA" id="GPAKHNH"/>
<name>A0A401T4F3_CHIPU</name>
<proteinExistence type="inferred from homology"/>
<dbReference type="AlphaFoldDB" id="A0A401T4F3"/>
<dbReference type="InterPro" id="IPR007110">
    <property type="entry name" value="Ig-like_dom"/>
</dbReference>
<dbReference type="InterPro" id="IPR036179">
    <property type="entry name" value="Ig-like_dom_sf"/>
</dbReference>
<evidence type="ECO:0000313" key="14">
    <source>
        <dbReference type="Proteomes" id="UP000287033"/>
    </source>
</evidence>
<evidence type="ECO:0000256" key="2">
    <source>
        <dbReference type="ARBA" id="ARBA00008637"/>
    </source>
</evidence>
<evidence type="ECO:0000256" key="10">
    <source>
        <dbReference type="ARBA" id="ARBA00023319"/>
    </source>
</evidence>
<keyword evidence="4 11" id="KW-0732">Signal</keyword>
<sequence length="155" mass="16748">MRPVLPLFIALLLREGHASSFTLQPEDRVVVAGHPVTLSCAVAGYHGIVLWTKDGLGLGVEKQLPGFPRYSIVGDHAAGEYSLRIDKAELIDDAVYECQATHAALRSQPARLTVLSKLCMCALYMPADCSILATCGCKSLLFSQDEFKGSIVNLN</sequence>
<dbReference type="GO" id="GO:0050839">
    <property type="term" value="F:cell adhesion molecule binding"/>
    <property type="evidence" value="ECO:0007669"/>
    <property type="project" value="TreeGrafter"/>
</dbReference>
<reference evidence="13 14" key="1">
    <citation type="journal article" date="2018" name="Nat. Ecol. Evol.">
        <title>Shark genomes provide insights into elasmobranch evolution and the origin of vertebrates.</title>
        <authorList>
            <person name="Hara Y"/>
            <person name="Yamaguchi K"/>
            <person name="Onimaru K"/>
            <person name="Kadota M"/>
            <person name="Koyanagi M"/>
            <person name="Keeley SD"/>
            <person name="Tatsumi K"/>
            <person name="Tanaka K"/>
            <person name="Motone F"/>
            <person name="Kageyama Y"/>
            <person name="Nozu R"/>
            <person name="Adachi N"/>
            <person name="Nishimura O"/>
            <person name="Nakagawa R"/>
            <person name="Tanegashima C"/>
            <person name="Kiyatake I"/>
            <person name="Matsumoto R"/>
            <person name="Murakumo K"/>
            <person name="Nishida K"/>
            <person name="Terakita A"/>
            <person name="Kuratani S"/>
            <person name="Sato K"/>
            <person name="Hyodo S Kuraku.S."/>
        </authorList>
    </citation>
    <scope>NUCLEOTIDE SEQUENCE [LARGE SCALE GENOMIC DNA]</scope>
</reference>
<protein>
    <recommendedName>
        <fullName evidence="12">Ig-like domain-containing protein</fullName>
    </recommendedName>
</protein>
<dbReference type="Pfam" id="PF07679">
    <property type="entry name" value="I-set"/>
    <property type="match status" value="1"/>
</dbReference>
<dbReference type="PANTHER" id="PTHR11640:SF49">
    <property type="entry name" value="KIN OF IRRE-LIKE PROTEIN 3"/>
    <property type="match status" value="1"/>
</dbReference>
<dbReference type="STRING" id="137246.A0A401T4F3"/>
<dbReference type="GO" id="GO:0005911">
    <property type="term" value="C:cell-cell junction"/>
    <property type="evidence" value="ECO:0007669"/>
    <property type="project" value="TreeGrafter"/>
</dbReference>
<dbReference type="PROSITE" id="PS00290">
    <property type="entry name" value="IG_MHC"/>
    <property type="match status" value="1"/>
</dbReference>
<evidence type="ECO:0000259" key="12">
    <source>
        <dbReference type="PROSITE" id="PS50835"/>
    </source>
</evidence>
<evidence type="ECO:0000256" key="9">
    <source>
        <dbReference type="ARBA" id="ARBA00023180"/>
    </source>
</evidence>
<evidence type="ECO:0000256" key="4">
    <source>
        <dbReference type="ARBA" id="ARBA00022729"/>
    </source>
</evidence>
<evidence type="ECO:0000256" key="5">
    <source>
        <dbReference type="ARBA" id="ARBA00022737"/>
    </source>
</evidence>
<evidence type="ECO:0000256" key="6">
    <source>
        <dbReference type="ARBA" id="ARBA00022989"/>
    </source>
</evidence>
<evidence type="ECO:0000256" key="7">
    <source>
        <dbReference type="ARBA" id="ARBA00023136"/>
    </source>
</evidence>
<keyword evidence="14" id="KW-1185">Reference proteome</keyword>
<evidence type="ECO:0000256" key="11">
    <source>
        <dbReference type="SAM" id="SignalP"/>
    </source>
</evidence>
<dbReference type="SUPFAM" id="SSF48726">
    <property type="entry name" value="Immunoglobulin"/>
    <property type="match status" value="1"/>
</dbReference>
<accession>A0A401T4F3</accession>
<dbReference type="GO" id="GO:0007416">
    <property type="term" value="P:synapse assembly"/>
    <property type="evidence" value="ECO:0007669"/>
    <property type="project" value="TreeGrafter"/>
</dbReference>
<keyword evidence="7" id="KW-0472">Membrane</keyword>
<keyword evidence="8" id="KW-1015">Disulfide bond</keyword>
<dbReference type="PANTHER" id="PTHR11640">
    <property type="entry name" value="NEPHRIN"/>
    <property type="match status" value="1"/>
</dbReference>
<dbReference type="PROSITE" id="PS50835">
    <property type="entry name" value="IG_LIKE"/>
    <property type="match status" value="1"/>
</dbReference>
<dbReference type="EMBL" id="BEZZ01001014">
    <property type="protein sequence ID" value="GCC37519.1"/>
    <property type="molecule type" value="Genomic_DNA"/>
</dbReference>
<dbReference type="InterPro" id="IPR013098">
    <property type="entry name" value="Ig_I-set"/>
</dbReference>
<dbReference type="InterPro" id="IPR003006">
    <property type="entry name" value="Ig/MHC_CS"/>
</dbReference>
<dbReference type="SMART" id="SM00409">
    <property type="entry name" value="IG"/>
    <property type="match status" value="1"/>
</dbReference>
<keyword evidence="6" id="KW-1133">Transmembrane helix</keyword>
<feature type="signal peptide" evidence="11">
    <location>
        <begin position="1"/>
        <end position="18"/>
    </location>
</feature>
<dbReference type="FunFam" id="2.60.40.10:FF:000077">
    <property type="entry name" value="Kirre like nephrin family adhesion molecule 3"/>
    <property type="match status" value="1"/>
</dbReference>
<comment type="caution">
    <text evidence="13">The sequence shown here is derived from an EMBL/GenBank/DDBJ whole genome shotgun (WGS) entry which is preliminary data.</text>
</comment>
<evidence type="ECO:0000256" key="1">
    <source>
        <dbReference type="ARBA" id="ARBA00004479"/>
    </source>
</evidence>
<keyword evidence="10" id="KW-0393">Immunoglobulin domain</keyword>
<dbReference type="Proteomes" id="UP000287033">
    <property type="component" value="Unassembled WGS sequence"/>
</dbReference>
<dbReference type="InterPro" id="IPR051275">
    <property type="entry name" value="Cell_adhesion_signaling"/>
</dbReference>
<keyword evidence="3" id="KW-0812">Transmembrane</keyword>
<dbReference type="GO" id="GO:0098609">
    <property type="term" value="P:cell-cell adhesion"/>
    <property type="evidence" value="ECO:0007669"/>
    <property type="project" value="TreeGrafter"/>
</dbReference>